<proteinExistence type="predicted"/>
<reference evidence="2" key="1">
    <citation type="journal article" date="2014" name="Int. J. Syst. Evol. Microbiol.">
        <title>Complete genome sequence of Corynebacterium casei LMG S-19264T (=DSM 44701T), isolated from a smear-ripened cheese.</title>
        <authorList>
            <consortium name="US DOE Joint Genome Institute (JGI-PGF)"/>
            <person name="Walter F."/>
            <person name="Albersmeier A."/>
            <person name="Kalinowski J."/>
            <person name="Ruckert C."/>
        </authorList>
    </citation>
    <scope>NUCLEOTIDE SEQUENCE</scope>
    <source>
        <strain evidence="2">CGMCC 4.7272</strain>
    </source>
</reference>
<evidence type="ECO:0000313" key="3">
    <source>
        <dbReference type="Proteomes" id="UP000625682"/>
    </source>
</evidence>
<name>A0A917LEV6_9ACTN</name>
<feature type="transmembrane region" description="Helical" evidence="1">
    <location>
        <begin position="60"/>
        <end position="84"/>
    </location>
</feature>
<keyword evidence="1" id="KW-0472">Membrane</keyword>
<gene>
    <name evidence="2" type="ORF">GCM10012282_65680</name>
</gene>
<feature type="transmembrane region" description="Helical" evidence="1">
    <location>
        <begin position="105"/>
        <end position="126"/>
    </location>
</feature>
<dbReference type="Proteomes" id="UP000625682">
    <property type="component" value="Unassembled WGS sequence"/>
</dbReference>
<feature type="transmembrane region" description="Helical" evidence="1">
    <location>
        <begin position="146"/>
        <end position="164"/>
    </location>
</feature>
<dbReference type="EMBL" id="BMMU01000029">
    <property type="protein sequence ID" value="GGJ59193.1"/>
    <property type="molecule type" value="Genomic_DNA"/>
</dbReference>
<reference evidence="2" key="2">
    <citation type="submission" date="2020-09" db="EMBL/GenBank/DDBJ databases">
        <authorList>
            <person name="Sun Q."/>
            <person name="Zhou Y."/>
        </authorList>
    </citation>
    <scope>NUCLEOTIDE SEQUENCE</scope>
    <source>
        <strain evidence="2">CGMCC 4.7272</strain>
    </source>
</reference>
<keyword evidence="3" id="KW-1185">Reference proteome</keyword>
<sequence>MSVSWYRRAWAPDATVGLAVLLLGLLEVAWRAPSTADSRQLLLVTSAATVVGGSRRAPGAALALAALAALVSVAQVLAAAPFLLVQVGEASVLFGCARWGNRATLWLSGLAAPLAVGLVLLHAAAGGPLPITGPLDGLSVWLSQSGANWAYVVLVTSVTLLPLAPWRMAVAARRASWTTSDAHVPPHTRSWTRRPVRTACPFPTTGLNP</sequence>
<dbReference type="AlphaFoldDB" id="A0A917LEV6"/>
<dbReference type="RefSeq" id="WP_189151053.1">
    <property type="nucleotide sequence ID" value="NZ_BAABER010000031.1"/>
</dbReference>
<keyword evidence="1" id="KW-0812">Transmembrane</keyword>
<evidence type="ECO:0000313" key="2">
    <source>
        <dbReference type="EMBL" id="GGJ59193.1"/>
    </source>
</evidence>
<accession>A0A917LEV6</accession>
<keyword evidence="1" id="KW-1133">Transmembrane helix</keyword>
<organism evidence="2 3">
    <name type="scientific">Streptomyces lacrimifluminis</name>
    <dbReference type="NCBI Taxonomy" id="1500077"/>
    <lineage>
        <taxon>Bacteria</taxon>
        <taxon>Bacillati</taxon>
        <taxon>Actinomycetota</taxon>
        <taxon>Actinomycetes</taxon>
        <taxon>Kitasatosporales</taxon>
        <taxon>Streptomycetaceae</taxon>
        <taxon>Streptomyces</taxon>
    </lineage>
</organism>
<comment type="caution">
    <text evidence="2">The sequence shown here is derived from an EMBL/GenBank/DDBJ whole genome shotgun (WGS) entry which is preliminary data.</text>
</comment>
<evidence type="ECO:0000256" key="1">
    <source>
        <dbReference type="SAM" id="Phobius"/>
    </source>
</evidence>
<protein>
    <submittedName>
        <fullName evidence="2">Uncharacterized protein</fullName>
    </submittedName>
</protein>